<dbReference type="CDD" id="cd09721">
    <property type="entry name" value="Cas1_I-C"/>
    <property type="match status" value="1"/>
</dbReference>
<dbReference type="NCBIfam" id="TIGR03640">
    <property type="entry name" value="cas1_DVULG"/>
    <property type="match status" value="1"/>
</dbReference>
<comment type="cofactor">
    <cofactor evidence="10">
        <name>Mg(2+)</name>
        <dbReference type="ChEBI" id="CHEBI:18420"/>
    </cofactor>
    <cofactor evidence="10">
        <name>Mn(2+)</name>
        <dbReference type="ChEBI" id="CHEBI:29035"/>
    </cofactor>
</comment>
<dbReference type="InterPro" id="IPR019856">
    <property type="entry name" value="CRISPR-assoc_Cas1_DVULG"/>
</dbReference>
<evidence type="ECO:0000313" key="11">
    <source>
        <dbReference type="EMBL" id="VUZ86145.1"/>
    </source>
</evidence>
<evidence type="ECO:0000256" key="4">
    <source>
        <dbReference type="ARBA" id="ARBA00022801"/>
    </source>
</evidence>
<dbReference type="EMBL" id="CABIKM010000045">
    <property type="protein sequence ID" value="VUZ86145.1"/>
    <property type="molecule type" value="Genomic_DNA"/>
</dbReference>
<evidence type="ECO:0000256" key="9">
    <source>
        <dbReference type="ARBA" id="ARBA00038592"/>
    </source>
</evidence>
<evidence type="ECO:0000256" key="3">
    <source>
        <dbReference type="ARBA" id="ARBA00022759"/>
    </source>
</evidence>
<dbReference type="GO" id="GO:0051607">
    <property type="term" value="P:defense response to virus"/>
    <property type="evidence" value="ECO:0007669"/>
    <property type="project" value="UniProtKB-UniRule"/>
</dbReference>
<dbReference type="InterPro" id="IPR042211">
    <property type="entry name" value="CRISPR-assoc_Cas1_N"/>
</dbReference>
<gene>
    <name evidence="10" type="primary">cas1</name>
    <name evidence="11" type="ORF">MELA_02541</name>
</gene>
<dbReference type="Proteomes" id="UP000334340">
    <property type="component" value="Unassembled WGS sequence"/>
</dbReference>
<dbReference type="GO" id="GO:0016787">
    <property type="term" value="F:hydrolase activity"/>
    <property type="evidence" value="ECO:0007669"/>
    <property type="project" value="UniProtKB-KW"/>
</dbReference>
<dbReference type="Gene3D" id="1.20.120.920">
    <property type="entry name" value="CRISPR-associated endonuclease Cas1, C-terminal domain"/>
    <property type="match status" value="1"/>
</dbReference>
<protein>
    <recommendedName>
        <fullName evidence="10">CRISPR-associated endonuclease Cas1</fullName>
        <ecNumber evidence="10">3.1.-.-</ecNumber>
    </recommendedName>
</protein>
<dbReference type="Pfam" id="PF01867">
    <property type="entry name" value="Cas_Cas1"/>
    <property type="match status" value="1"/>
</dbReference>
<dbReference type="InterPro" id="IPR002729">
    <property type="entry name" value="CRISPR-assoc_Cas1"/>
</dbReference>
<dbReference type="GO" id="GO:0043571">
    <property type="term" value="P:maintenance of CRISPR repeat elements"/>
    <property type="evidence" value="ECO:0007669"/>
    <property type="project" value="UniProtKB-UniRule"/>
</dbReference>
<evidence type="ECO:0000256" key="10">
    <source>
        <dbReference type="HAMAP-Rule" id="MF_01470"/>
    </source>
</evidence>
<keyword evidence="3 10" id="KW-0255">Endonuclease</keyword>
<keyword evidence="5 10" id="KW-0460">Magnesium</keyword>
<comment type="subunit">
    <text evidence="9 10">Homodimer, forms a heterotetramer with a Cas2 homodimer.</text>
</comment>
<reference evidence="11 12" key="1">
    <citation type="submission" date="2019-07" db="EMBL/GenBank/DDBJ databases">
        <authorList>
            <person name="Cremers G."/>
        </authorList>
    </citation>
    <scope>NUCLEOTIDE SEQUENCE [LARGE SCALE GENOMIC DNA]</scope>
</reference>
<keyword evidence="7 10" id="KW-0238">DNA-binding</keyword>
<name>A0A564ZLE2_9BACT</name>
<accession>A0A564ZLE2</accession>
<feature type="binding site" evidence="10">
    <location>
        <position position="250"/>
    </location>
    <ligand>
        <name>Mn(2+)</name>
        <dbReference type="ChEBI" id="CHEBI:29035"/>
    </ligand>
</feature>
<evidence type="ECO:0000256" key="8">
    <source>
        <dbReference type="ARBA" id="ARBA00023211"/>
    </source>
</evidence>
<keyword evidence="4 10" id="KW-0378">Hydrolase</keyword>
<dbReference type="GO" id="GO:0046872">
    <property type="term" value="F:metal ion binding"/>
    <property type="evidence" value="ECO:0007669"/>
    <property type="project" value="UniProtKB-UniRule"/>
</dbReference>
<dbReference type="HAMAP" id="MF_01470">
    <property type="entry name" value="Cas1"/>
    <property type="match status" value="1"/>
</dbReference>
<evidence type="ECO:0000256" key="1">
    <source>
        <dbReference type="ARBA" id="ARBA00022722"/>
    </source>
</evidence>
<comment type="function">
    <text evidence="10">CRISPR (clustered regularly interspaced short palindromic repeat), is an adaptive immune system that provides protection against mobile genetic elements (viruses, transposable elements and conjugative plasmids). CRISPR clusters contain spacers, sequences complementary to antecedent mobile elements, and target invading nucleic acids. CRISPR clusters are transcribed and processed into CRISPR RNA (crRNA). Acts as a dsDNA endonuclease. Involved in the integration of spacer DNA into the CRISPR cassette.</text>
</comment>
<keyword evidence="2 10" id="KW-0479">Metal-binding</keyword>
<evidence type="ECO:0000313" key="12">
    <source>
        <dbReference type="Proteomes" id="UP000334340"/>
    </source>
</evidence>
<dbReference type="EC" id="3.1.-.-" evidence="10"/>
<dbReference type="GO" id="GO:0004520">
    <property type="term" value="F:DNA endonuclease activity"/>
    <property type="evidence" value="ECO:0007669"/>
    <property type="project" value="InterPro"/>
</dbReference>
<dbReference type="InterPro" id="IPR050646">
    <property type="entry name" value="Cas1"/>
</dbReference>
<dbReference type="InterPro" id="IPR042206">
    <property type="entry name" value="CRISPR-assoc_Cas1_C"/>
</dbReference>
<sequence length="344" mass="38525">MKKHLNTLFVTTQGTYLSKEGECVQVRVDGVNKALIPIHTLGGIVCFGNVLCSPFLLGHCAEHGVAVSFLAENGRFLARVQGPVSGNVLLRREQYRWADDSKRSGDMARYVLTAKLANSRNVLLRAARDHGDDGRDDLLRTAALRLADCLRRLERPDFSLDEVRGIEGEAGAIYFGAFNALITSDDEAFRFKGRNRRPPLDPTNCLLSFLYTLLLHDIRAAIECVGLDPAVGFLHRDRPGRPGLVLDILEEFRAVMADRLALSLINLGQVKAKGFETCESGAVLMEDDTRKEVILAYQKRKQEEVEHPFLQEKMPIGLLWHAQALLLARYIRGDLDGYPPYIRR</sequence>
<dbReference type="NCBIfam" id="TIGR00287">
    <property type="entry name" value="cas1"/>
    <property type="match status" value="1"/>
</dbReference>
<keyword evidence="8 10" id="KW-0464">Manganese</keyword>
<feature type="binding site" evidence="10">
    <location>
        <position position="167"/>
    </location>
    <ligand>
        <name>Mn(2+)</name>
        <dbReference type="ChEBI" id="CHEBI:29035"/>
    </ligand>
</feature>
<evidence type="ECO:0000256" key="2">
    <source>
        <dbReference type="ARBA" id="ARBA00022723"/>
    </source>
</evidence>
<dbReference type="Gene3D" id="3.100.10.20">
    <property type="entry name" value="CRISPR-associated endonuclease Cas1, N-terminal domain"/>
    <property type="match status" value="1"/>
</dbReference>
<evidence type="ECO:0000256" key="5">
    <source>
        <dbReference type="ARBA" id="ARBA00022842"/>
    </source>
</evidence>
<dbReference type="GO" id="GO:0003677">
    <property type="term" value="F:DNA binding"/>
    <property type="evidence" value="ECO:0007669"/>
    <property type="project" value="UniProtKB-KW"/>
</dbReference>
<evidence type="ECO:0000256" key="6">
    <source>
        <dbReference type="ARBA" id="ARBA00023118"/>
    </source>
</evidence>
<evidence type="ECO:0000256" key="7">
    <source>
        <dbReference type="ARBA" id="ARBA00023125"/>
    </source>
</evidence>
<keyword evidence="1 10" id="KW-0540">Nuclease</keyword>
<dbReference type="PANTHER" id="PTHR34353">
    <property type="entry name" value="CRISPR-ASSOCIATED ENDONUCLEASE CAS1 1"/>
    <property type="match status" value="1"/>
</dbReference>
<organism evidence="11 12">
    <name type="scientific">Candidatus Methylomirabilis lanthanidiphila</name>
    <dbReference type="NCBI Taxonomy" id="2211376"/>
    <lineage>
        <taxon>Bacteria</taxon>
        <taxon>Candidatus Methylomirabilota</taxon>
        <taxon>Candidatus Methylomirabilia</taxon>
        <taxon>Candidatus Methylomirabilales</taxon>
        <taxon>Candidatus Methylomirabilaceae</taxon>
        <taxon>Candidatus Methylomirabilis</taxon>
    </lineage>
</organism>
<keyword evidence="12" id="KW-1185">Reference proteome</keyword>
<keyword evidence="6 10" id="KW-0051">Antiviral defense</keyword>
<comment type="similarity">
    <text evidence="10">Belongs to the CRISPR-associated endonuclease Cas1 family.</text>
</comment>
<feature type="binding site" evidence="10">
    <location>
        <position position="235"/>
    </location>
    <ligand>
        <name>Mn(2+)</name>
        <dbReference type="ChEBI" id="CHEBI:29035"/>
    </ligand>
</feature>
<proteinExistence type="inferred from homology"/>
<dbReference type="AlphaFoldDB" id="A0A564ZLE2"/>
<dbReference type="PANTHER" id="PTHR34353:SF2">
    <property type="entry name" value="CRISPR-ASSOCIATED ENDONUCLEASE CAS1 1"/>
    <property type="match status" value="1"/>
</dbReference>